<evidence type="ECO:0000313" key="1">
    <source>
        <dbReference type="EMBL" id="ERL64669.1"/>
    </source>
</evidence>
<dbReference type="AlphaFoldDB" id="U4TKD2"/>
<gene>
    <name evidence="1" type="ORF">L248_0726</name>
</gene>
<organism evidence="1 2">
    <name type="scientific">Schleiferilactobacillus shenzhenensis LY-73</name>
    <dbReference type="NCBI Taxonomy" id="1231336"/>
    <lineage>
        <taxon>Bacteria</taxon>
        <taxon>Bacillati</taxon>
        <taxon>Bacillota</taxon>
        <taxon>Bacilli</taxon>
        <taxon>Lactobacillales</taxon>
        <taxon>Lactobacillaceae</taxon>
        <taxon>Schleiferilactobacillus</taxon>
    </lineage>
</organism>
<reference evidence="2" key="1">
    <citation type="journal article" date="2013" name="Genome Announc.">
        <title>Whole-Genome Sequencing of Lactobacillus shenzhenensis Strain LY-73T.</title>
        <authorList>
            <person name="Lin Z."/>
            <person name="Liu Z."/>
            <person name="Yang R."/>
            <person name="Zou Y."/>
            <person name="Wan D."/>
            <person name="Chen J."/>
            <person name="Guo M."/>
            <person name="Zhao J."/>
            <person name="Fang C."/>
            <person name="Yang R."/>
            <person name="Liu F."/>
        </authorList>
    </citation>
    <scope>NUCLEOTIDE SEQUENCE [LARGE SCALE GENOMIC DNA]</scope>
    <source>
        <strain evidence="2">LY-73</strain>
    </source>
</reference>
<accession>U4TKD2</accession>
<dbReference type="EMBL" id="KI271594">
    <property type="protein sequence ID" value="ERL64669.1"/>
    <property type="molecule type" value="Genomic_DNA"/>
</dbReference>
<dbReference type="OrthoDB" id="2323347at2"/>
<sequence length="86" mass="9463">MKQLQLKYHTSEGKSKTMSVNYVDQELDAATVKEAMGQIAASKIFVKGSVYLYDTPIAAKYVERFETALFDDSTEPVAPRTPGQGA</sequence>
<dbReference type="RefSeq" id="WP_022530058.1">
    <property type="nucleotide sequence ID" value="NZ_KI271594.1"/>
</dbReference>
<keyword evidence="2" id="KW-1185">Reference proteome</keyword>
<dbReference type="STRING" id="1231336.L248_0726"/>
<protein>
    <recommendedName>
        <fullName evidence="3">DUF2922 domain-containing protein</fullName>
    </recommendedName>
</protein>
<dbReference type="InterPro" id="IPR021321">
    <property type="entry name" value="DUF2922"/>
</dbReference>
<dbReference type="Pfam" id="PF11148">
    <property type="entry name" value="DUF2922"/>
    <property type="match status" value="1"/>
</dbReference>
<dbReference type="HOGENOM" id="CLU_181401_0_0_9"/>
<dbReference type="Proteomes" id="UP000030647">
    <property type="component" value="Unassembled WGS sequence"/>
</dbReference>
<evidence type="ECO:0000313" key="2">
    <source>
        <dbReference type="Proteomes" id="UP000030647"/>
    </source>
</evidence>
<evidence type="ECO:0008006" key="3">
    <source>
        <dbReference type="Google" id="ProtNLM"/>
    </source>
</evidence>
<dbReference type="eggNOG" id="ENOG5033A2M">
    <property type="taxonomic scope" value="Bacteria"/>
</dbReference>
<name>U4TKD2_9LACO</name>
<proteinExistence type="predicted"/>